<protein>
    <submittedName>
        <fullName evidence="1">Uncharacterized protein</fullName>
    </submittedName>
</protein>
<sequence length="90" mass="10421">MAGKMKQQLGGEMEIDQLRVRDDLEEEEEDEMSWMARKLFLYNVTIGLYGLDCLYGVKGCPSWPTETRTNRRAFTQRGPSGCSYDDIYLL</sequence>
<gene>
    <name evidence="1" type="primary">P0030H06.142</name>
    <name evidence="2" type="synonym">P0475E07.122</name>
</gene>
<evidence type="ECO:0000313" key="2">
    <source>
        <dbReference type="EMBL" id="BAC16108.1"/>
    </source>
</evidence>
<reference evidence="2" key="2">
    <citation type="submission" date="2002-01" db="EMBL/GenBank/DDBJ databases">
        <title>Oryza sativa nipponbare(GA3) genomic DNA, chromosome 7, PAC clone:P0475E07.</title>
        <authorList>
            <person name="Sasaki T."/>
            <person name="Matsumoto T."/>
            <person name="Yamamoto K."/>
        </authorList>
    </citation>
    <scope>NUCLEOTIDE SEQUENCE</scope>
</reference>
<reference evidence="3" key="4">
    <citation type="journal article" date="2008" name="Nucleic Acids Res.">
        <title>The rice annotation project database (RAP-DB): 2008 update.</title>
        <authorList>
            <consortium name="The rice annotation project (RAP)"/>
        </authorList>
    </citation>
    <scope>GENOME REANNOTATION</scope>
    <source>
        <strain evidence="3">cv. Nipponbare</strain>
    </source>
</reference>
<dbReference type="Proteomes" id="UP000000763">
    <property type="component" value="Chromosome 7"/>
</dbReference>
<name>Q8LH75_ORYSJ</name>
<reference evidence="3" key="3">
    <citation type="journal article" date="2005" name="Nature">
        <title>The map-based sequence of the rice genome.</title>
        <authorList>
            <consortium name="International rice genome sequencing project (IRGSP)"/>
            <person name="Matsumoto T."/>
            <person name="Wu J."/>
            <person name="Kanamori H."/>
            <person name="Katayose Y."/>
            <person name="Fujisawa M."/>
            <person name="Namiki N."/>
            <person name="Mizuno H."/>
            <person name="Yamamoto K."/>
            <person name="Antonio B.A."/>
            <person name="Baba T."/>
            <person name="Sakata K."/>
            <person name="Nagamura Y."/>
            <person name="Aoki H."/>
            <person name="Arikawa K."/>
            <person name="Arita K."/>
            <person name="Bito T."/>
            <person name="Chiden Y."/>
            <person name="Fujitsuka N."/>
            <person name="Fukunaka R."/>
            <person name="Hamada M."/>
            <person name="Harada C."/>
            <person name="Hayashi A."/>
            <person name="Hijishita S."/>
            <person name="Honda M."/>
            <person name="Hosokawa S."/>
            <person name="Ichikawa Y."/>
            <person name="Idonuma A."/>
            <person name="Iijima M."/>
            <person name="Ikeda M."/>
            <person name="Ikeno M."/>
            <person name="Ito K."/>
            <person name="Ito S."/>
            <person name="Ito T."/>
            <person name="Ito Y."/>
            <person name="Ito Y."/>
            <person name="Iwabuchi A."/>
            <person name="Kamiya K."/>
            <person name="Karasawa W."/>
            <person name="Kurita K."/>
            <person name="Katagiri S."/>
            <person name="Kikuta A."/>
            <person name="Kobayashi H."/>
            <person name="Kobayashi N."/>
            <person name="Machita K."/>
            <person name="Maehara T."/>
            <person name="Masukawa M."/>
            <person name="Mizubayashi T."/>
            <person name="Mukai Y."/>
            <person name="Nagasaki H."/>
            <person name="Nagata Y."/>
            <person name="Naito S."/>
            <person name="Nakashima M."/>
            <person name="Nakama Y."/>
            <person name="Nakamichi Y."/>
            <person name="Nakamura M."/>
            <person name="Meguro A."/>
            <person name="Negishi M."/>
            <person name="Ohta I."/>
            <person name="Ohta T."/>
            <person name="Okamoto M."/>
            <person name="Ono N."/>
            <person name="Saji S."/>
            <person name="Sakaguchi M."/>
            <person name="Sakai K."/>
            <person name="Shibata M."/>
            <person name="Shimokawa T."/>
            <person name="Song J."/>
            <person name="Takazaki Y."/>
            <person name="Terasawa K."/>
            <person name="Tsugane M."/>
            <person name="Tsuji K."/>
            <person name="Ueda S."/>
            <person name="Waki K."/>
            <person name="Yamagata H."/>
            <person name="Yamamoto M."/>
            <person name="Yamamoto S."/>
            <person name="Yamane H."/>
            <person name="Yoshiki S."/>
            <person name="Yoshihara R."/>
            <person name="Yukawa K."/>
            <person name="Zhong H."/>
            <person name="Yano M."/>
            <person name="Yuan Q."/>
            <person name="Ouyang S."/>
            <person name="Liu J."/>
            <person name="Jones K.M."/>
            <person name="Gansberger K."/>
            <person name="Moffat K."/>
            <person name="Hill J."/>
            <person name="Bera J."/>
            <person name="Fadrosh D."/>
            <person name="Jin S."/>
            <person name="Johri S."/>
            <person name="Kim M."/>
            <person name="Overton L."/>
            <person name="Reardon M."/>
            <person name="Tsitrin T."/>
            <person name="Vuong H."/>
            <person name="Weaver B."/>
            <person name="Ciecko A."/>
            <person name="Tallon L."/>
            <person name="Jackson J."/>
            <person name="Pai G."/>
            <person name="Aken S.V."/>
            <person name="Utterback T."/>
            <person name="Reidmuller S."/>
            <person name="Feldblyum T."/>
            <person name="Hsiao J."/>
            <person name="Zismann V."/>
            <person name="Iobst S."/>
            <person name="de Vazeille A.R."/>
            <person name="Buell C.R."/>
            <person name="Ying K."/>
            <person name="Li Y."/>
            <person name="Lu T."/>
            <person name="Huang Y."/>
            <person name="Zhao Q."/>
            <person name="Feng Q."/>
            <person name="Zhang L."/>
            <person name="Zhu J."/>
            <person name="Weng Q."/>
            <person name="Mu J."/>
            <person name="Lu Y."/>
            <person name="Fan D."/>
            <person name="Liu Y."/>
            <person name="Guan J."/>
            <person name="Zhang Y."/>
            <person name="Yu S."/>
            <person name="Liu X."/>
            <person name="Zhang Y."/>
            <person name="Hong G."/>
            <person name="Han B."/>
            <person name="Choisne N."/>
            <person name="Demange N."/>
            <person name="Orjeda G."/>
            <person name="Samain S."/>
            <person name="Cattolico L."/>
            <person name="Pelletier E."/>
            <person name="Couloux A."/>
            <person name="Segurens B."/>
            <person name="Wincker P."/>
            <person name="D'Hont A."/>
            <person name="Scarpelli C."/>
            <person name="Weissenbach J."/>
            <person name="Salanoubat M."/>
            <person name="Quetier F."/>
            <person name="Yu Y."/>
            <person name="Kim H.R."/>
            <person name="Rambo T."/>
            <person name="Currie J."/>
            <person name="Collura K."/>
            <person name="Luo M."/>
            <person name="Yang T."/>
            <person name="Ammiraju J.S.S."/>
            <person name="Engler F."/>
            <person name="Soderlund C."/>
            <person name="Wing R.A."/>
            <person name="Palmer L.E."/>
            <person name="de la Bastide M."/>
            <person name="Spiegel L."/>
            <person name="Nascimento L."/>
            <person name="Zutavern T."/>
            <person name="O'Shaughnessy A."/>
            <person name="Dike S."/>
            <person name="Dedhia N."/>
            <person name="Preston R."/>
            <person name="Balija V."/>
            <person name="McCombie W.R."/>
            <person name="Chow T."/>
            <person name="Chen H."/>
            <person name="Chung M."/>
            <person name="Chen C."/>
            <person name="Shaw J."/>
            <person name="Wu H."/>
            <person name="Hsiao K."/>
            <person name="Chao Y."/>
            <person name="Chu M."/>
            <person name="Cheng C."/>
            <person name="Hour A."/>
            <person name="Lee P."/>
            <person name="Lin S."/>
            <person name="Lin Y."/>
            <person name="Liou J."/>
            <person name="Liu S."/>
            <person name="Hsing Y."/>
            <person name="Raghuvanshi S."/>
            <person name="Mohanty A."/>
            <person name="Bharti A.K."/>
            <person name="Gaur A."/>
            <person name="Gupta V."/>
            <person name="Kumar D."/>
            <person name="Ravi V."/>
            <person name="Vij S."/>
            <person name="Kapur A."/>
            <person name="Khurana P."/>
            <person name="Khurana P."/>
            <person name="Khurana J.P."/>
            <person name="Tyagi A.K."/>
            <person name="Gaikwad K."/>
            <person name="Singh A."/>
            <person name="Dalal V."/>
            <person name="Srivastava S."/>
            <person name="Dixit A."/>
            <person name="Pal A.K."/>
            <person name="Ghazi I.A."/>
            <person name="Yadav M."/>
            <person name="Pandit A."/>
            <person name="Bhargava A."/>
            <person name="Sureshbabu K."/>
            <person name="Batra K."/>
            <person name="Sharma T.R."/>
            <person name="Mohapatra T."/>
            <person name="Singh N.K."/>
            <person name="Messing J."/>
            <person name="Nelson A.B."/>
            <person name="Fuks G."/>
            <person name="Kavchok S."/>
            <person name="Keizer G."/>
            <person name="Linton E."/>
            <person name="Llaca V."/>
            <person name="Song R."/>
            <person name="Tanyolac B."/>
            <person name="Young S."/>
            <person name="Ho-Il K."/>
            <person name="Hahn J.H."/>
            <person name="Sangsakoo G."/>
            <person name="Vanavichit A."/>
            <person name="de Mattos Luiz.A.T."/>
            <person name="Zimmer P.D."/>
            <person name="Malone G."/>
            <person name="Dellagostin O."/>
            <person name="de Oliveira A.C."/>
            <person name="Bevan M."/>
            <person name="Bancroft I."/>
            <person name="Minx P."/>
            <person name="Cordum H."/>
            <person name="Wilson R."/>
            <person name="Cheng Z."/>
            <person name="Jin W."/>
            <person name="Jiang J."/>
            <person name="Leong S.A."/>
            <person name="Iwama H."/>
            <person name="Gojobori T."/>
            <person name="Itoh T."/>
            <person name="Niimura Y."/>
            <person name="Fujii Y."/>
            <person name="Habara T."/>
            <person name="Sakai H."/>
            <person name="Sato Y."/>
            <person name="Wilson G."/>
            <person name="Kumar K."/>
            <person name="McCouch S."/>
            <person name="Juretic N."/>
            <person name="Hoen D."/>
            <person name="Wright S."/>
            <person name="Bruskiewich R."/>
            <person name="Bureau T."/>
            <person name="Miyao A."/>
            <person name="Hirochika H."/>
            <person name="Nishikawa T."/>
            <person name="Kadowaki K."/>
            <person name="Sugiura M."/>
            <person name="Burr B."/>
            <person name="Sasaki T."/>
        </authorList>
    </citation>
    <scope>NUCLEOTIDE SEQUENCE [LARGE SCALE GENOMIC DNA]</scope>
    <source>
        <strain evidence="3">cv. Nipponbare</strain>
    </source>
</reference>
<dbReference type="AlphaFoldDB" id="Q8LH75"/>
<proteinExistence type="predicted"/>
<dbReference type="EMBL" id="AP004395">
    <property type="protein sequence ID" value="BAC10216.1"/>
    <property type="molecule type" value="Genomic_DNA"/>
</dbReference>
<dbReference type="EMBL" id="AP004668">
    <property type="protein sequence ID" value="BAC16108.1"/>
    <property type="molecule type" value="Genomic_DNA"/>
</dbReference>
<accession>Q8LH75</accession>
<organism evidence="1 3">
    <name type="scientific">Oryza sativa subsp. japonica</name>
    <name type="common">Rice</name>
    <dbReference type="NCBI Taxonomy" id="39947"/>
    <lineage>
        <taxon>Eukaryota</taxon>
        <taxon>Viridiplantae</taxon>
        <taxon>Streptophyta</taxon>
        <taxon>Embryophyta</taxon>
        <taxon>Tracheophyta</taxon>
        <taxon>Spermatophyta</taxon>
        <taxon>Magnoliopsida</taxon>
        <taxon>Liliopsida</taxon>
        <taxon>Poales</taxon>
        <taxon>Poaceae</taxon>
        <taxon>BOP clade</taxon>
        <taxon>Oryzoideae</taxon>
        <taxon>Oryzeae</taxon>
        <taxon>Oryzinae</taxon>
        <taxon>Oryza</taxon>
        <taxon>Oryza sativa</taxon>
    </lineage>
</organism>
<reference evidence="1" key="1">
    <citation type="submission" date="2001-12" db="EMBL/GenBank/DDBJ databases">
        <title>Oryza sativa nipponbare(GA3) genomic DNA, chromosome 7, PAC clone:P0030H06.</title>
        <authorList>
            <person name="Sasaki T."/>
            <person name="Matsumoto T."/>
            <person name="Yamamoto K."/>
        </authorList>
    </citation>
    <scope>NUCLEOTIDE SEQUENCE</scope>
</reference>
<evidence type="ECO:0000313" key="1">
    <source>
        <dbReference type="EMBL" id="BAC10216.1"/>
    </source>
</evidence>
<evidence type="ECO:0000313" key="3">
    <source>
        <dbReference type="Proteomes" id="UP000000763"/>
    </source>
</evidence>